<evidence type="ECO:0000313" key="3">
    <source>
        <dbReference type="Proteomes" id="UP000030686"/>
    </source>
</evidence>
<evidence type="ECO:0000256" key="1">
    <source>
        <dbReference type="SAM" id="MobiDB-lite"/>
    </source>
</evidence>
<evidence type="ECO:0000313" key="2">
    <source>
        <dbReference type="EMBL" id="CDM37602.1"/>
    </source>
</evidence>
<accession>W6R6Y5</accession>
<keyword evidence="3" id="KW-1185">Reference proteome</keyword>
<reference evidence="2" key="1">
    <citation type="journal article" date="2014" name="Nat. Commun.">
        <title>Multiple recent horizontal transfers of a large genomic region in cheese making fungi.</title>
        <authorList>
            <person name="Cheeseman K."/>
            <person name="Ropars J."/>
            <person name="Renault P."/>
            <person name="Dupont J."/>
            <person name="Gouzy J."/>
            <person name="Branca A."/>
            <person name="Abraham A.L."/>
            <person name="Ceppi M."/>
            <person name="Conseiller E."/>
            <person name="Debuchy R."/>
            <person name="Malagnac F."/>
            <person name="Goarin A."/>
            <person name="Silar P."/>
            <person name="Lacoste S."/>
            <person name="Sallet E."/>
            <person name="Bensimon A."/>
            <person name="Giraud T."/>
            <person name="Brygoo Y."/>
        </authorList>
    </citation>
    <scope>NUCLEOTIDE SEQUENCE [LARGE SCALE GENOMIC DNA]</scope>
    <source>
        <strain evidence="2">FM164</strain>
    </source>
</reference>
<organism evidence="2 3">
    <name type="scientific">Penicillium roqueforti (strain FM164)</name>
    <dbReference type="NCBI Taxonomy" id="1365484"/>
    <lineage>
        <taxon>Eukaryota</taxon>
        <taxon>Fungi</taxon>
        <taxon>Dikarya</taxon>
        <taxon>Ascomycota</taxon>
        <taxon>Pezizomycotina</taxon>
        <taxon>Eurotiomycetes</taxon>
        <taxon>Eurotiomycetidae</taxon>
        <taxon>Eurotiales</taxon>
        <taxon>Aspergillaceae</taxon>
        <taxon>Penicillium</taxon>
    </lineage>
</organism>
<dbReference type="EMBL" id="HG792020">
    <property type="protein sequence ID" value="CDM37602.1"/>
    <property type="molecule type" value="Genomic_DNA"/>
</dbReference>
<proteinExistence type="predicted"/>
<dbReference type="AlphaFoldDB" id="W6R6Y5"/>
<gene>
    <name evidence="2" type="ORF">PROQFM164_S06g000564</name>
</gene>
<dbReference type="Proteomes" id="UP000030686">
    <property type="component" value="Unassembled WGS sequence"/>
</dbReference>
<sequence>MVASPKDQQRTPEQIEDSESMVPLLSIHERRDAVTRMHNQDSVLVHFQRN</sequence>
<protein>
    <submittedName>
        <fullName evidence="2">Uncharacterized protein</fullName>
    </submittedName>
</protein>
<name>W6R6Y5_PENRF</name>
<feature type="region of interest" description="Disordered" evidence="1">
    <location>
        <begin position="1"/>
        <end position="20"/>
    </location>
</feature>